<comment type="caution">
    <text evidence="7">The sequence shown here is derived from an EMBL/GenBank/DDBJ whole genome shotgun (WGS) entry which is preliminary data.</text>
</comment>
<dbReference type="Gene3D" id="2.160.20.10">
    <property type="entry name" value="Single-stranded right-handed beta-helix, Pectin lyase-like"/>
    <property type="match status" value="1"/>
</dbReference>
<dbReference type="GO" id="GO:0042545">
    <property type="term" value="P:cell wall modification"/>
    <property type="evidence" value="ECO:0007669"/>
    <property type="project" value="InterPro"/>
</dbReference>
<dbReference type="InterPro" id="IPR000070">
    <property type="entry name" value="Pectinesterase_cat"/>
</dbReference>
<protein>
    <recommendedName>
        <fullName evidence="3">pectinesterase</fullName>
        <ecNumber evidence="3">3.1.1.11</ecNumber>
    </recommendedName>
</protein>
<dbReference type="PANTHER" id="PTHR31321">
    <property type="entry name" value="ACYL-COA THIOESTER HYDROLASE YBHC-RELATED"/>
    <property type="match status" value="1"/>
</dbReference>
<dbReference type="InterPro" id="IPR011050">
    <property type="entry name" value="Pectin_lyase_fold/virulence"/>
</dbReference>
<dbReference type="GO" id="GO:0030599">
    <property type="term" value="F:pectinesterase activity"/>
    <property type="evidence" value="ECO:0007669"/>
    <property type="project" value="UniProtKB-EC"/>
</dbReference>
<dbReference type="EMBL" id="JAMFTS010000001">
    <property type="protein sequence ID" value="KAJ4815455.1"/>
    <property type="molecule type" value="Genomic_DNA"/>
</dbReference>
<dbReference type="EC" id="3.1.1.11" evidence="3"/>
<evidence type="ECO:0000313" key="7">
    <source>
        <dbReference type="EMBL" id="KAJ4815455.1"/>
    </source>
</evidence>
<accession>A0AAV8HFL6</accession>
<evidence type="ECO:0000259" key="6">
    <source>
        <dbReference type="Pfam" id="PF01095"/>
    </source>
</evidence>
<evidence type="ECO:0000256" key="3">
    <source>
        <dbReference type="ARBA" id="ARBA00013229"/>
    </source>
</evidence>
<evidence type="ECO:0000256" key="1">
    <source>
        <dbReference type="ARBA" id="ARBA00005184"/>
    </source>
</evidence>
<evidence type="ECO:0000313" key="8">
    <source>
        <dbReference type="Proteomes" id="UP001140206"/>
    </source>
</evidence>
<name>A0AAV8HFL6_9POAL</name>
<dbReference type="SUPFAM" id="SSF51126">
    <property type="entry name" value="Pectin lyase-like"/>
    <property type="match status" value="1"/>
</dbReference>
<evidence type="ECO:0000256" key="4">
    <source>
        <dbReference type="ARBA" id="ARBA00022801"/>
    </source>
</evidence>
<reference evidence="7" key="1">
    <citation type="submission" date="2022-08" db="EMBL/GenBank/DDBJ databases">
        <authorList>
            <person name="Marques A."/>
        </authorList>
    </citation>
    <scope>NUCLEOTIDE SEQUENCE</scope>
    <source>
        <strain evidence="7">RhyPub2mFocal</strain>
        <tissue evidence="7">Leaves</tissue>
    </source>
</reference>
<dbReference type="AlphaFoldDB" id="A0AAV8HFL6"/>
<gene>
    <name evidence="7" type="ORF">LUZ62_028021</name>
</gene>
<dbReference type="InterPro" id="IPR012334">
    <property type="entry name" value="Pectin_lyas_fold"/>
</dbReference>
<organism evidence="7 8">
    <name type="scientific">Rhynchospora pubera</name>
    <dbReference type="NCBI Taxonomy" id="906938"/>
    <lineage>
        <taxon>Eukaryota</taxon>
        <taxon>Viridiplantae</taxon>
        <taxon>Streptophyta</taxon>
        <taxon>Embryophyta</taxon>
        <taxon>Tracheophyta</taxon>
        <taxon>Spermatophyta</taxon>
        <taxon>Magnoliopsida</taxon>
        <taxon>Liliopsida</taxon>
        <taxon>Poales</taxon>
        <taxon>Cyperaceae</taxon>
        <taxon>Cyperoideae</taxon>
        <taxon>Rhynchosporeae</taxon>
        <taxon>Rhynchospora</taxon>
    </lineage>
</organism>
<keyword evidence="8" id="KW-1185">Reference proteome</keyword>
<evidence type="ECO:0000256" key="2">
    <source>
        <dbReference type="ARBA" id="ARBA00008891"/>
    </source>
</evidence>
<sequence>MQIIFALGRSHLSTAHCTQWQIVMVPITGSGQIYLGRAWGQYSRVVYTHCRIDGIILPVGWGDWNDVSRRSTAYFGEYHCSGAGAKLESNVNWGRLLTSDEAKPFLTLDYVDGNQWLML</sequence>
<dbReference type="PANTHER" id="PTHR31321:SF112">
    <property type="entry name" value="PECTINESTERASE"/>
    <property type="match status" value="1"/>
</dbReference>
<comment type="similarity">
    <text evidence="2">Belongs to the pectinesterase family.</text>
</comment>
<dbReference type="Proteomes" id="UP001140206">
    <property type="component" value="Chromosome 1"/>
</dbReference>
<comment type="pathway">
    <text evidence="1">Glycan metabolism; pectin degradation; 2-dehydro-3-deoxy-D-gluconate from pectin: step 1/5.</text>
</comment>
<proteinExistence type="inferred from homology"/>
<evidence type="ECO:0000256" key="5">
    <source>
        <dbReference type="ARBA" id="ARBA00023085"/>
    </source>
</evidence>
<dbReference type="GO" id="GO:0045490">
    <property type="term" value="P:pectin catabolic process"/>
    <property type="evidence" value="ECO:0007669"/>
    <property type="project" value="TreeGrafter"/>
</dbReference>
<feature type="domain" description="Pectinesterase catalytic" evidence="6">
    <location>
        <begin position="26"/>
        <end position="114"/>
    </location>
</feature>
<keyword evidence="4" id="KW-0378">Hydrolase</keyword>
<dbReference type="Pfam" id="PF01095">
    <property type="entry name" value="Pectinesterase"/>
    <property type="match status" value="1"/>
</dbReference>
<keyword evidence="5" id="KW-0063">Aspartyl esterase</keyword>